<protein>
    <submittedName>
        <fullName evidence="3">Uncharacterized protein</fullName>
    </submittedName>
</protein>
<keyword evidence="4" id="KW-1185">Reference proteome</keyword>
<dbReference type="PhylomeDB" id="B3SE69"/>
<dbReference type="KEGG" id="tad:TRIADDRAFT_62569"/>
<dbReference type="AlphaFoldDB" id="B3SE69"/>
<keyword evidence="2" id="KW-0812">Transmembrane</keyword>
<feature type="transmembrane region" description="Helical" evidence="2">
    <location>
        <begin position="100"/>
        <end position="125"/>
    </location>
</feature>
<evidence type="ECO:0000313" key="4">
    <source>
        <dbReference type="Proteomes" id="UP000009022"/>
    </source>
</evidence>
<feature type="transmembrane region" description="Helical" evidence="2">
    <location>
        <begin position="20"/>
        <end position="45"/>
    </location>
</feature>
<dbReference type="HOGENOM" id="CLU_348957_0_0_1"/>
<dbReference type="CTD" id="6759752"/>
<keyword evidence="2" id="KW-0472">Membrane</keyword>
<feature type="region of interest" description="Disordered" evidence="1">
    <location>
        <begin position="418"/>
        <end position="440"/>
    </location>
</feature>
<dbReference type="Proteomes" id="UP000009022">
    <property type="component" value="Unassembled WGS sequence"/>
</dbReference>
<evidence type="ECO:0000256" key="2">
    <source>
        <dbReference type="SAM" id="Phobius"/>
    </source>
</evidence>
<evidence type="ECO:0000313" key="3">
    <source>
        <dbReference type="EMBL" id="EDV18976.1"/>
    </source>
</evidence>
<accession>B3SE69</accession>
<feature type="compositionally biased region" description="Basic and acidic residues" evidence="1">
    <location>
        <begin position="430"/>
        <end position="440"/>
    </location>
</feature>
<dbReference type="EMBL" id="DS985370">
    <property type="protein sequence ID" value="EDV18976.1"/>
    <property type="molecule type" value="Genomic_DNA"/>
</dbReference>
<feature type="compositionally biased region" description="Polar residues" evidence="1">
    <location>
        <begin position="418"/>
        <end position="428"/>
    </location>
</feature>
<dbReference type="InParanoid" id="B3SE69"/>
<feature type="transmembrane region" description="Helical" evidence="2">
    <location>
        <begin position="325"/>
        <end position="348"/>
    </location>
</feature>
<keyword evidence="2" id="KW-1133">Transmembrane helix</keyword>
<gene>
    <name evidence="3" type="ORF">TRIADDRAFT_62569</name>
</gene>
<organism evidence="3 4">
    <name type="scientific">Trichoplax adhaerens</name>
    <name type="common">Trichoplax reptans</name>
    <dbReference type="NCBI Taxonomy" id="10228"/>
    <lineage>
        <taxon>Eukaryota</taxon>
        <taxon>Metazoa</taxon>
        <taxon>Placozoa</taxon>
        <taxon>Uniplacotomia</taxon>
        <taxon>Trichoplacea</taxon>
        <taxon>Trichoplacidae</taxon>
        <taxon>Trichoplax</taxon>
    </lineage>
</organism>
<feature type="transmembrane region" description="Helical" evidence="2">
    <location>
        <begin position="75"/>
        <end position="94"/>
    </location>
</feature>
<sequence>MLWKFISGQLQLSQKMLDLLAWIPRLILVPLAHLLANFTPFTYILSLRQKFSEVITSTYKNDVLKQAVSKAGHRFIIFLFINLIFLAPFLQFAVRFSLTVGTILASQGSYFLSLLAPFIPFLLILRKEAKKAYKASVLKYNLIKKCYQHLQELLKKDNFYRCLTLQFKQAKSLKQKDLDKFIEIEQSEIDNTIKPYLEKLYSENREKPENLDNSDLVQISKLCIYPFLYIDDQKIEQKNKTESDCKYGLHFIAVISGEEATANSNDKIIKLDSIFDRMETSTQEIITHSLLTKVFAGYGGGIMAITKDSYHDIEKLFGGEYHHLLQFIIQHLHMIAISLIHLLGLYLYHKEAGQNPSLSSTLSVLLTSHTFMQGAKASIQDGKTLLHSDDMCQQIEHEIIKYIFHLAEKVESLSSKKALETTTPTSRNKQCHDDQAANNA</sequence>
<evidence type="ECO:0000256" key="1">
    <source>
        <dbReference type="SAM" id="MobiDB-lite"/>
    </source>
</evidence>
<dbReference type="RefSeq" id="XP_002118538.1">
    <property type="nucleotide sequence ID" value="XM_002118502.1"/>
</dbReference>
<feature type="transmembrane region" description="Helical" evidence="2">
    <location>
        <begin position="285"/>
        <end position="305"/>
    </location>
</feature>
<dbReference type="GeneID" id="6759752"/>
<proteinExistence type="predicted"/>
<name>B3SE69_TRIAD</name>
<reference evidence="3 4" key="1">
    <citation type="journal article" date="2008" name="Nature">
        <title>The Trichoplax genome and the nature of placozoans.</title>
        <authorList>
            <person name="Srivastava M."/>
            <person name="Begovic E."/>
            <person name="Chapman J."/>
            <person name="Putnam N.H."/>
            <person name="Hellsten U."/>
            <person name="Kawashima T."/>
            <person name="Kuo A."/>
            <person name="Mitros T."/>
            <person name="Salamov A."/>
            <person name="Carpenter M.L."/>
            <person name="Signorovitch A.Y."/>
            <person name="Moreno M.A."/>
            <person name="Kamm K."/>
            <person name="Grimwood J."/>
            <person name="Schmutz J."/>
            <person name="Shapiro H."/>
            <person name="Grigoriev I.V."/>
            <person name="Buss L.W."/>
            <person name="Schierwater B."/>
            <person name="Dellaporta S.L."/>
            <person name="Rokhsar D.S."/>
        </authorList>
    </citation>
    <scope>NUCLEOTIDE SEQUENCE [LARGE SCALE GENOMIC DNA]</scope>
    <source>
        <strain evidence="3 4">Grell-BS-1999</strain>
    </source>
</reference>